<dbReference type="Pfam" id="PF00561">
    <property type="entry name" value="Abhydrolase_1"/>
    <property type="match status" value="1"/>
</dbReference>
<protein>
    <submittedName>
        <fullName evidence="3">Pimeloyl-ACP methyl ester carboxylesterase</fullName>
    </submittedName>
</protein>
<evidence type="ECO:0000259" key="2">
    <source>
        <dbReference type="Pfam" id="PF08386"/>
    </source>
</evidence>
<dbReference type="RefSeq" id="WP_245347896.1">
    <property type="nucleotide sequence ID" value="NZ_JAGGMB010000024.1"/>
</dbReference>
<dbReference type="PANTHER" id="PTHR46438:SF11">
    <property type="entry name" value="LIPASE-RELATED"/>
    <property type="match status" value="1"/>
</dbReference>
<dbReference type="EMBL" id="JAGGMB010000024">
    <property type="protein sequence ID" value="MBP2079968.1"/>
    <property type="molecule type" value="Genomic_DNA"/>
</dbReference>
<dbReference type="PRINTS" id="PR00412">
    <property type="entry name" value="EPOXHYDRLASE"/>
</dbReference>
<dbReference type="AlphaFoldDB" id="A0A9X0YWJ6"/>
<proteinExistence type="predicted"/>
<dbReference type="SUPFAM" id="SSF53474">
    <property type="entry name" value="alpha/beta-Hydrolases"/>
    <property type="match status" value="1"/>
</dbReference>
<accession>A0A9X0YWJ6</accession>
<evidence type="ECO:0000259" key="1">
    <source>
        <dbReference type="Pfam" id="PF00561"/>
    </source>
</evidence>
<dbReference type="GO" id="GO:0003824">
    <property type="term" value="F:catalytic activity"/>
    <property type="evidence" value="ECO:0007669"/>
    <property type="project" value="InterPro"/>
</dbReference>
<name>A0A9X0YWJ6_9BACI</name>
<comment type="caution">
    <text evidence="3">The sequence shown here is derived from an EMBL/GenBank/DDBJ whole genome shotgun (WGS) entry which is preliminary data.</text>
</comment>
<gene>
    <name evidence="3" type="ORF">J2Z64_004277</name>
</gene>
<dbReference type="Pfam" id="PF08386">
    <property type="entry name" value="Abhydrolase_4"/>
    <property type="match status" value="1"/>
</dbReference>
<keyword evidence="4" id="KW-1185">Reference proteome</keyword>
<feature type="domain" description="AB hydrolase-1" evidence="1">
    <location>
        <begin position="28"/>
        <end position="131"/>
    </location>
</feature>
<evidence type="ECO:0000313" key="3">
    <source>
        <dbReference type="EMBL" id="MBP2079968.1"/>
    </source>
</evidence>
<dbReference type="InterPro" id="IPR029058">
    <property type="entry name" value="AB_hydrolase_fold"/>
</dbReference>
<dbReference type="PANTHER" id="PTHR46438">
    <property type="entry name" value="ALPHA/BETA-HYDROLASES SUPERFAMILY PROTEIN"/>
    <property type="match status" value="1"/>
</dbReference>
<dbReference type="InterPro" id="IPR000073">
    <property type="entry name" value="AB_hydrolase_1"/>
</dbReference>
<organism evidence="3 4">
    <name type="scientific">Oceanobacillus polygoni</name>
    <dbReference type="NCBI Taxonomy" id="1235259"/>
    <lineage>
        <taxon>Bacteria</taxon>
        <taxon>Bacillati</taxon>
        <taxon>Bacillota</taxon>
        <taxon>Bacilli</taxon>
        <taxon>Bacillales</taxon>
        <taxon>Bacillaceae</taxon>
        <taxon>Oceanobacillus</taxon>
    </lineage>
</organism>
<dbReference type="Proteomes" id="UP001138793">
    <property type="component" value="Unassembled WGS sequence"/>
</dbReference>
<reference evidence="3" key="1">
    <citation type="submission" date="2021-03" db="EMBL/GenBank/DDBJ databases">
        <title>Genomic Encyclopedia of Type Strains, Phase IV (KMG-IV): sequencing the most valuable type-strain genomes for metagenomic binning, comparative biology and taxonomic classification.</title>
        <authorList>
            <person name="Goeker M."/>
        </authorList>
    </citation>
    <scope>NUCLEOTIDE SEQUENCE</scope>
    <source>
        <strain evidence="3">DSM 107338</strain>
    </source>
</reference>
<dbReference type="PRINTS" id="PR00111">
    <property type="entry name" value="ABHYDROLASE"/>
</dbReference>
<dbReference type="InterPro" id="IPR000639">
    <property type="entry name" value="Epox_hydrolase-like"/>
</dbReference>
<feature type="domain" description="Peptidase S33 tripeptidyl aminopeptidase-like C-terminal" evidence="2">
    <location>
        <begin position="210"/>
        <end position="274"/>
    </location>
</feature>
<dbReference type="InterPro" id="IPR013595">
    <property type="entry name" value="Pept_S33_TAP-like_C"/>
</dbReference>
<sequence length="277" mass="32219">MKKTMYNKEMIRLLNMNIYCEYLLHNKPPIIFIHGFVSSVYTFRRIIPFLSKHFSIIAIDLPGFGRSVKSTSFIYSYENYGKLIAACIEHFQLDKVFLVGHSMGGQIALYTTKLVPDKIDKLVLLSSSGYLDKAKRWKRYCSYLPFCEIAVNYVLKKRSVPDNLKNVFYDQSLITKDLIEEFGRPLKEKNFNKSMMRLLRYREGDLTSEQLKSIDKPALLIWGREDKVVPFYIGMKLEDDLPDAKLIAYEKTGHLITEEKAEAVSKDIGTFFKRSNE</sequence>
<evidence type="ECO:0000313" key="4">
    <source>
        <dbReference type="Proteomes" id="UP001138793"/>
    </source>
</evidence>
<dbReference type="Gene3D" id="3.40.50.1820">
    <property type="entry name" value="alpha/beta hydrolase"/>
    <property type="match status" value="1"/>
</dbReference>